<accession>A0AAD7D8K5</accession>
<dbReference type="GO" id="GO:0016301">
    <property type="term" value="F:kinase activity"/>
    <property type="evidence" value="ECO:0007669"/>
    <property type="project" value="UniProtKB-KW"/>
</dbReference>
<dbReference type="InterPro" id="IPR011009">
    <property type="entry name" value="Kinase-like_dom_sf"/>
</dbReference>
<dbReference type="SUPFAM" id="SSF56112">
    <property type="entry name" value="Protein kinase-like (PK-like)"/>
    <property type="match status" value="1"/>
</dbReference>
<keyword evidence="3" id="KW-1185">Reference proteome</keyword>
<evidence type="ECO:0000313" key="3">
    <source>
        <dbReference type="Proteomes" id="UP001221757"/>
    </source>
</evidence>
<comment type="caution">
    <text evidence="2">The sequence shown here is derived from an EMBL/GenBank/DDBJ whole genome shotgun (WGS) entry which is preliminary data.</text>
</comment>
<dbReference type="Gene3D" id="3.90.1200.10">
    <property type="match status" value="1"/>
</dbReference>
<dbReference type="AlphaFoldDB" id="A0AAD7D8K5"/>
<reference evidence="2" key="1">
    <citation type="submission" date="2023-03" db="EMBL/GenBank/DDBJ databases">
        <title>Massive genome expansion in bonnet fungi (Mycena s.s.) driven by repeated elements and novel gene families across ecological guilds.</title>
        <authorList>
            <consortium name="Lawrence Berkeley National Laboratory"/>
            <person name="Harder C.B."/>
            <person name="Miyauchi S."/>
            <person name="Viragh M."/>
            <person name="Kuo A."/>
            <person name="Thoen E."/>
            <person name="Andreopoulos B."/>
            <person name="Lu D."/>
            <person name="Skrede I."/>
            <person name="Drula E."/>
            <person name="Henrissat B."/>
            <person name="Morin E."/>
            <person name="Kohler A."/>
            <person name="Barry K."/>
            <person name="LaButti K."/>
            <person name="Morin E."/>
            <person name="Salamov A."/>
            <person name="Lipzen A."/>
            <person name="Mereny Z."/>
            <person name="Hegedus B."/>
            <person name="Baldrian P."/>
            <person name="Stursova M."/>
            <person name="Weitz H."/>
            <person name="Taylor A."/>
            <person name="Grigoriev I.V."/>
            <person name="Nagy L.G."/>
            <person name="Martin F."/>
            <person name="Kauserud H."/>
        </authorList>
    </citation>
    <scope>NUCLEOTIDE SEQUENCE</scope>
    <source>
        <strain evidence="2">CBHHK067</strain>
    </source>
</reference>
<dbReference type="PANTHER" id="PTHR21310:SF15">
    <property type="entry name" value="AMINOGLYCOSIDE PHOSPHOTRANSFERASE DOMAIN-CONTAINING PROTEIN"/>
    <property type="match status" value="1"/>
</dbReference>
<name>A0AAD7D8K5_MYCRO</name>
<dbReference type="PANTHER" id="PTHR21310">
    <property type="entry name" value="AMINOGLYCOSIDE PHOSPHOTRANSFERASE-RELATED-RELATED"/>
    <property type="match status" value="1"/>
</dbReference>
<protein>
    <submittedName>
        <fullName evidence="2">Kinase-like domain-containing protein</fullName>
    </submittedName>
</protein>
<organism evidence="2 3">
    <name type="scientific">Mycena rosella</name>
    <name type="common">Pink bonnet</name>
    <name type="synonym">Agaricus rosellus</name>
    <dbReference type="NCBI Taxonomy" id="1033263"/>
    <lineage>
        <taxon>Eukaryota</taxon>
        <taxon>Fungi</taxon>
        <taxon>Dikarya</taxon>
        <taxon>Basidiomycota</taxon>
        <taxon>Agaricomycotina</taxon>
        <taxon>Agaricomycetes</taxon>
        <taxon>Agaricomycetidae</taxon>
        <taxon>Agaricales</taxon>
        <taxon>Marasmiineae</taxon>
        <taxon>Mycenaceae</taxon>
        <taxon>Mycena</taxon>
    </lineage>
</organism>
<sequence length="226" mass="25431">MLVKYHITTFVAAHTSIPVPNIHAVVTDTSDPTSPVTCIVQDKVRGISLYDALPSLAGDVRDTITGHLSKILDELSTLDNARIQINPYDGSFTGGIFRVMKGPCVAKNTADFFKFFLDKGRRGFTPDEEQQWLSAFDMNWPHIFAHGDLIPENVFVDPQTGAVTGIIDWELAGWVPYFWNDYILRRAWWEVKEWYMMVDQLLPGGSPAASATTAFWAIWSRAEIFS</sequence>
<dbReference type="Pfam" id="PF01636">
    <property type="entry name" value="APH"/>
    <property type="match status" value="1"/>
</dbReference>
<proteinExistence type="predicted"/>
<gene>
    <name evidence="2" type="ORF">B0H17DRAFT_1074755</name>
</gene>
<evidence type="ECO:0000259" key="1">
    <source>
        <dbReference type="Pfam" id="PF01636"/>
    </source>
</evidence>
<dbReference type="InterPro" id="IPR051678">
    <property type="entry name" value="AGP_Transferase"/>
</dbReference>
<keyword evidence="2" id="KW-0418">Kinase</keyword>
<keyword evidence="2" id="KW-0808">Transferase</keyword>
<feature type="domain" description="Aminoglycoside phosphotransferase" evidence="1">
    <location>
        <begin position="8"/>
        <end position="176"/>
    </location>
</feature>
<dbReference type="EMBL" id="JARKIE010000112">
    <property type="protein sequence ID" value="KAJ7682958.1"/>
    <property type="molecule type" value="Genomic_DNA"/>
</dbReference>
<evidence type="ECO:0000313" key="2">
    <source>
        <dbReference type="EMBL" id="KAJ7682958.1"/>
    </source>
</evidence>
<dbReference type="InterPro" id="IPR002575">
    <property type="entry name" value="Aminoglycoside_PTrfase"/>
</dbReference>
<dbReference type="Proteomes" id="UP001221757">
    <property type="component" value="Unassembled WGS sequence"/>
</dbReference>